<dbReference type="AlphaFoldDB" id="A0A9P7IXG0"/>
<dbReference type="RefSeq" id="XP_041162124.1">
    <property type="nucleotide sequence ID" value="XM_041310137.1"/>
</dbReference>
<evidence type="ECO:0000313" key="3">
    <source>
        <dbReference type="Proteomes" id="UP000719766"/>
    </source>
</evidence>
<proteinExistence type="predicted"/>
<organism evidence="2 3">
    <name type="scientific">Suillus plorans</name>
    <dbReference type="NCBI Taxonomy" id="116603"/>
    <lineage>
        <taxon>Eukaryota</taxon>
        <taxon>Fungi</taxon>
        <taxon>Dikarya</taxon>
        <taxon>Basidiomycota</taxon>
        <taxon>Agaricomycotina</taxon>
        <taxon>Agaricomycetes</taxon>
        <taxon>Agaricomycetidae</taxon>
        <taxon>Boletales</taxon>
        <taxon>Suillineae</taxon>
        <taxon>Suillaceae</taxon>
        <taxon>Suillus</taxon>
    </lineage>
</organism>
<evidence type="ECO:0000313" key="2">
    <source>
        <dbReference type="EMBL" id="KAG1796767.1"/>
    </source>
</evidence>
<keyword evidence="3" id="KW-1185">Reference proteome</keyword>
<dbReference type="EMBL" id="JABBWE010000018">
    <property type="protein sequence ID" value="KAG1796767.1"/>
    <property type="molecule type" value="Genomic_DNA"/>
</dbReference>
<sequence length="580" mass="63481">MMISTTTLTRTARVALQGYLTAAFFKEIVIDRTIQVISRSEKVSISLVTSTVCSSTTVLLLATAKAARQFLSDDFQCVPAHKDVDNTAEPNAPFSGDKIADAIATTKAFGTPVQPSSSHAVTESIEPAFDGPTEGLFIIDSDTTLIASGEYFDEDVFFGDCVSDTTDLDSLADESTFYEEDCQVTAQCLTDDEPENTLHVKYDTHTIDNLTRAMSALSLDDVPSHISTYSLDNVSSHISTISLADVPSEYDSHTIDDNLTRAMSALSLDDVPSHISTISLADVPSHLFPLSNVPSHFNSTHSLDNVSFDDPPSRLSTLPLDHVSSHLLILRPHVDNGSPHSSKCQPQRTVVHDHAIDDLVRKMVALSLDNVPSQLSKFQPHLHDHAINALLQQSKALTLDNYAIDTLLQKSEALITAYENPTIDALALDGNHAINALLQKSEALVASNENSTIDALALDGDHALDALLHKLEALTLDNDYAIQVDALLDRSDAHTLNDNVSQPSKHMLQDNTDDSSSHQHLHRNTTNTLLRNIEAINPRNFNYDTPYTTMLSTPYFETWSLLFLTITPSSHQNVSHNTPY</sequence>
<gene>
    <name evidence="2" type="ORF">HD556DRAFT_283881</name>
</gene>
<feature type="region of interest" description="Disordered" evidence="1">
    <location>
        <begin position="498"/>
        <end position="523"/>
    </location>
</feature>
<dbReference type="OrthoDB" id="2687845at2759"/>
<protein>
    <submittedName>
        <fullName evidence="2">Uncharacterized protein</fullName>
    </submittedName>
</protein>
<dbReference type="Proteomes" id="UP000719766">
    <property type="component" value="Unassembled WGS sequence"/>
</dbReference>
<comment type="caution">
    <text evidence="2">The sequence shown here is derived from an EMBL/GenBank/DDBJ whole genome shotgun (WGS) entry which is preliminary data.</text>
</comment>
<reference evidence="2" key="1">
    <citation type="journal article" date="2020" name="New Phytol.">
        <title>Comparative genomics reveals dynamic genome evolution in host specialist ectomycorrhizal fungi.</title>
        <authorList>
            <person name="Lofgren L.A."/>
            <person name="Nguyen N.H."/>
            <person name="Vilgalys R."/>
            <person name="Ruytinx J."/>
            <person name="Liao H.L."/>
            <person name="Branco S."/>
            <person name="Kuo A."/>
            <person name="LaButti K."/>
            <person name="Lipzen A."/>
            <person name="Andreopoulos W."/>
            <person name="Pangilinan J."/>
            <person name="Riley R."/>
            <person name="Hundley H."/>
            <person name="Na H."/>
            <person name="Barry K."/>
            <person name="Grigoriev I.V."/>
            <person name="Stajich J.E."/>
            <person name="Kennedy P.G."/>
        </authorList>
    </citation>
    <scope>NUCLEOTIDE SEQUENCE</scope>
    <source>
        <strain evidence="2">S12</strain>
    </source>
</reference>
<name>A0A9P7IXG0_9AGAM</name>
<evidence type="ECO:0000256" key="1">
    <source>
        <dbReference type="SAM" id="MobiDB-lite"/>
    </source>
</evidence>
<dbReference type="GeneID" id="64603901"/>
<accession>A0A9P7IXG0</accession>